<dbReference type="OrthoDB" id="20872at2759"/>
<dbReference type="InterPro" id="IPR002110">
    <property type="entry name" value="Ankyrin_rpt"/>
</dbReference>
<feature type="region of interest" description="Disordered" evidence="5">
    <location>
        <begin position="1069"/>
        <end position="1101"/>
    </location>
</feature>
<feature type="repeat" description="ANK" evidence="3">
    <location>
        <begin position="791"/>
        <end position="823"/>
    </location>
</feature>
<keyword evidence="7" id="KW-1185">Reference proteome</keyword>
<feature type="compositionally biased region" description="Low complexity" evidence="5">
    <location>
        <begin position="1089"/>
        <end position="1101"/>
    </location>
</feature>
<reference evidence="6 7" key="1">
    <citation type="submission" date="2014-11" db="EMBL/GenBank/DDBJ databases">
        <authorList>
            <person name="Zhu J."/>
            <person name="Qi W."/>
            <person name="Song R."/>
        </authorList>
    </citation>
    <scope>NUCLEOTIDE SEQUENCE [LARGE SCALE GENOMIC DNA]</scope>
</reference>
<dbReference type="InterPro" id="IPR032675">
    <property type="entry name" value="LRR_dom_sf"/>
</dbReference>
<dbReference type="InterPro" id="IPR036770">
    <property type="entry name" value="Ankyrin_rpt-contain_sf"/>
</dbReference>
<evidence type="ECO:0000256" key="1">
    <source>
        <dbReference type="ARBA" id="ARBA00022737"/>
    </source>
</evidence>
<proteinExistence type="predicted"/>
<evidence type="ECO:0000256" key="4">
    <source>
        <dbReference type="SAM" id="Coils"/>
    </source>
</evidence>
<evidence type="ECO:0000313" key="6">
    <source>
        <dbReference type="EMBL" id="CEM15808.1"/>
    </source>
</evidence>
<sequence>MSETSISTHFTNRLHPVPSVSQIHANQSNALTDSDSEANKRDRGTFNDSEEGEGSQASSGREETMTWTLVLLRLCAQFYDVRSLLTVRMCCRRLYHKTWTVRQLNFSGFQGYDPAFVTTEVLPLVLSVTDETAQSLLNLSKLNQLKDPSIALILTLPLKTPQRTVATNVRMLAFDFCHFLTDKGLETMLTTHMPRLEHLSMKCCRSKDLTGAPILEQLTKDRWPAFHQFSGAFTRLSLGAVERVAHFIIERSRALKVHPRIGMCGTWAMKSLIDKVRLEPHRAAFEAAVHRKDLREAERAIQAFEQKWEEVAEDTEFKKYYLLHLMKHKGGNVLVNSPCSCHYGECDSWAYPLTVAIENRDGPMVKLLLSAGAKLDIWDFLGRSPMSVACETNQLDICTTLLMGGGSPNPYSLSCISPMEHAIRNENCDMIDLLIKRGAVLDAAAPAIKTYKSPLFIACEGRSRLLVHRSHHRPNPLAAAAGTQAPHSSPPSPPSPLSPADVETTTSDPPPSPPPPPADVQQDGAQSSVASPVTARCSHTRRWSGYRETMGPAASGAAAGGGHGSGCNIDEIIIKLLQAGGNPNWSDPSHYTPTLLAYQQNPSWLETFLDFGAGSRASKRWVLTDVLTCAILRGNLKGINTLVSRHPDLLHREHPLWSLPHIQAARLGRAKVLAFLIERGVDVNARGHDGLAAVHLASNGGFVECVKLLLRKGADVDLRDGKGRTALHIACLENRASVAEVLLTSGADVNAAETKNGETPLISSIRCRNHTMANLIMAKGQHLDYDQADSHGRTALMYSVYFGQYAIADLLVERGADPAKPDDSGNTPFKLLQQKMEGRKGPISLQLFRPRGGAEEGSINAHVGGFFNEENRLCQRLVKKLRRLVKQGGSLGAASNASSPSRSFRSFSPSASGEGGRKNPRTPDLHVTIADPHRLSADNPRVSPPGGDGRQICQMSEPSSPTLPPDPDEDPAPHRGCGFPFGRSRTRRTPTPTPSQPASAVPIYDSYERGGSGGGSRPSSAVPKTTTNGASVWDRESEHETPLPVIVNGAVPLSPPISLAPAHNAPVLTISAPPAAGTSSRPPKPRPPSSARGASSAAAAGGVAVAGGVATNGAVPVAAPDKGWGEATTASGQSASGKSETSP</sequence>
<feature type="region of interest" description="Disordered" evidence="5">
    <location>
        <begin position="476"/>
        <end position="543"/>
    </location>
</feature>
<dbReference type="PANTHER" id="PTHR24189">
    <property type="entry name" value="MYOTROPHIN"/>
    <property type="match status" value="1"/>
</dbReference>
<feature type="compositionally biased region" description="Pro residues" evidence="5">
    <location>
        <begin position="488"/>
        <end position="497"/>
    </location>
</feature>
<feature type="repeat" description="ANK" evidence="3">
    <location>
        <begin position="689"/>
        <end position="721"/>
    </location>
</feature>
<feature type="region of interest" description="Disordered" evidence="5">
    <location>
        <begin position="889"/>
        <end position="1040"/>
    </location>
</feature>
<dbReference type="PROSITE" id="PS50088">
    <property type="entry name" value="ANK_REPEAT"/>
    <property type="match status" value="3"/>
</dbReference>
<dbReference type="STRING" id="1169540.A0A0G4FP17"/>
<organism evidence="6 7">
    <name type="scientific">Vitrella brassicaformis (strain CCMP3155)</name>
    <dbReference type="NCBI Taxonomy" id="1169540"/>
    <lineage>
        <taxon>Eukaryota</taxon>
        <taxon>Sar</taxon>
        <taxon>Alveolata</taxon>
        <taxon>Colpodellida</taxon>
        <taxon>Vitrellaceae</taxon>
        <taxon>Vitrella</taxon>
    </lineage>
</organism>
<dbReference type="PANTHER" id="PTHR24189:SF50">
    <property type="entry name" value="ANKYRIN REPEAT AND SOCS BOX PROTEIN 2"/>
    <property type="match status" value="1"/>
</dbReference>
<dbReference type="InterPro" id="IPR050745">
    <property type="entry name" value="Multifunctional_regulatory"/>
</dbReference>
<dbReference type="Proteomes" id="UP000041254">
    <property type="component" value="Unassembled WGS sequence"/>
</dbReference>
<dbReference type="InParanoid" id="A0A0G4FP17"/>
<dbReference type="Gene3D" id="3.80.10.10">
    <property type="entry name" value="Ribonuclease Inhibitor"/>
    <property type="match status" value="1"/>
</dbReference>
<dbReference type="EMBL" id="CDMY01000471">
    <property type="protein sequence ID" value="CEM15808.1"/>
    <property type="molecule type" value="Genomic_DNA"/>
</dbReference>
<feature type="compositionally biased region" description="Basic and acidic residues" evidence="5">
    <location>
        <begin position="915"/>
        <end position="924"/>
    </location>
</feature>
<feature type="compositionally biased region" description="Pro residues" evidence="5">
    <location>
        <begin position="508"/>
        <end position="518"/>
    </location>
</feature>
<keyword evidence="4" id="KW-0175">Coiled coil</keyword>
<dbReference type="SUPFAM" id="SSF48403">
    <property type="entry name" value="Ankyrin repeat"/>
    <property type="match status" value="3"/>
</dbReference>
<dbReference type="AlphaFoldDB" id="A0A0G4FP17"/>
<feature type="compositionally biased region" description="Polar residues" evidence="5">
    <location>
        <begin position="1128"/>
        <end position="1143"/>
    </location>
</feature>
<gene>
    <name evidence="6" type="ORF">Vbra_15852</name>
</gene>
<dbReference type="Gene3D" id="1.25.40.20">
    <property type="entry name" value="Ankyrin repeat-containing domain"/>
    <property type="match status" value="2"/>
</dbReference>
<dbReference type="SMART" id="SM00248">
    <property type="entry name" value="ANK"/>
    <property type="match status" value="9"/>
</dbReference>
<dbReference type="PROSITE" id="PS50297">
    <property type="entry name" value="ANK_REP_REGION"/>
    <property type="match status" value="3"/>
</dbReference>
<evidence type="ECO:0000256" key="3">
    <source>
        <dbReference type="PROSITE-ProRule" id="PRU00023"/>
    </source>
</evidence>
<feature type="repeat" description="ANK" evidence="3">
    <location>
        <begin position="722"/>
        <end position="754"/>
    </location>
</feature>
<keyword evidence="2 3" id="KW-0040">ANK repeat</keyword>
<dbReference type="PhylomeDB" id="A0A0G4FP17"/>
<dbReference type="VEuPathDB" id="CryptoDB:Vbra_15852"/>
<accession>A0A0G4FP17</accession>
<feature type="compositionally biased region" description="Low complexity" evidence="5">
    <location>
        <begin position="892"/>
        <end position="912"/>
    </location>
</feature>
<feature type="region of interest" description="Disordered" evidence="5">
    <location>
        <begin position="1113"/>
        <end position="1143"/>
    </location>
</feature>
<dbReference type="Pfam" id="PF12796">
    <property type="entry name" value="Ank_2"/>
    <property type="match status" value="2"/>
</dbReference>
<feature type="region of interest" description="Disordered" evidence="5">
    <location>
        <begin position="27"/>
        <end position="60"/>
    </location>
</feature>
<keyword evidence="1" id="KW-0677">Repeat</keyword>
<protein>
    <submittedName>
        <fullName evidence="6">Uncharacterized protein</fullName>
    </submittedName>
</protein>
<evidence type="ECO:0000256" key="2">
    <source>
        <dbReference type="ARBA" id="ARBA00023043"/>
    </source>
</evidence>
<name>A0A0G4FP17_VITBC</name>
<feature type="coiled-coil region" evidence="4">
    <location>
        <begin position="287"/>
        <end position="314"/>
    </location>
</feature>
<evidence type="ECO:0000256" key="5">
    <source>
        <dbReference type="SAM" id="MobiDB-lite"/>
    </source>
</evidence>
<evidence type="ECO:0000313" key="7">
    <source>
        <dbReference type="Proteomes" id="UP000041254"/>
    </source>
</evidence>